<dbReference type="OrthoDB" id="9815657at2"/>
<evidence type="ECO:0000259" key="2">
    <source>
        <dbReference type="PROSITE" id="PS50853"/>
    </source>
</evidence>
<dbReference type="Pfam" id="PF13620">
    <property type="entry name" value="CarboxypepD_reg"/>
    <property type="match status" value="1"/>
</dbReference>
<dbReference type="InterPro" id="IPR003961">
    <property type="entry name" value="FN3_dom"/>
</dbReference>
<dbReference type="PANTHER" id="PTHR36842:SF1">
    <property type="entry name" value="PROTEIN TOLB"/>
    <property type="match status" value="1"/>
</dbReference>
<dbReference type="InterPro" id="IPR013784">
    <property type="entry name" value="Carb-bd-like_fold"/>
</dbReference>
<dbReference type="SUPFAM" id="SSF49452">
    <property type="entry name" value="Starch-binding domain-like"/>
    <property type="match status" value="1"/>
</dbReference>
<dbReference type="GO" id="GO:0030246">
    <property type="term" value="F:carbohydrate binding"/>
    <property type="evidence" value="ECO:0007669"/>
    <property type="project" value="InterPro"/>
</dbReference>
<dbReference type="InterPro" id="IPR011659">
    <property type="entry name" value="WD40"/>
</dbReference>
<proteinExistence type="inferred from homology"/>
<dbReference type="InterPro" id="IPR013783">
    <property type="entry name" value="Ig-like_fold"/>
</dbReference>
<dbReference type="AlphaFoldDB" id="A0A3B7QX78"/>
<dbReference type="PROSITE" id="PS50853">
    <property type="entry name" value="FN3"/>
    <property type="match status" value="1"/>
</dbReference>
<dbReference type="Gene3D" id="2.120.10.30">
    <property type="entry name" value="TolB, C-terminal domain"/>
    <property type="match status" value="2"/>
</dbReference>
<dbReference type="KEGG" id="hyh:D3Y59_02015"/>
<dbReference type="Gene3D" id="2.60.40.1120">
    <property type="entry name" value="Carboxypeptidase-like, regulatory domain"/>
    <property type="match status" value="1"/>
</dbReference>
<dbReference type="Gene3D" id="2.60.40.10">
    <property type="entry name" value="Immunoglobulins"/>
    <property type="match status" value="1"/>
</dbReference>
<protein>
    <submittedName>
        <fullName evidence="3">DUF2012 domain-containing protein</fullName>
    </submittedName>
</protein>
<sequence length="505" mass="55763">MFAYLTRSALRWRPLGVWAWLAMLLLTACTEEPVEPLLVGHIDGVVKDSRTNAPVPNVAISTNPASTSLTTDAAGQFSFRDLEIGKYSLSVRRAGYRTETVNVTVSQDKATTVTVVLEQSTSNQRPNAPTKPLPATAATNQDINLKLKWKATDPDAGDSLRYDVVLYQSNSSQQQSLLSNSRDTTVQVSNLKFNTTYFWQVTVRDKAGETVRGDVWTFTTKPMPELRYLFARETNGNTDIYAADGAADGVVIRLTNAASIETAPQLSPMRDRIAFTSNATGEYQIYTMNRDGSDPRRVTNVSVAGYSNKGTAYRWSPDGAHFIYAHYDQLYRINRDGTGLTLLATAPAGRHFREMDWAELQNEILVQTIGSSVFDAEVYTYRANGTLLGMALGNLPGRTDSPCYSIDGKTWLYTRDISGVNNITGRQLDARIFAARTDGSGVVDVSSKKLAGTNDLHPRYSPDGSKIIFVNVSNDNVSPPEVWIMDTDGNNRKMLFQNATLPDWK</sequence>
<dbReference type="InterPro" id="IPR036116">
    <property type="entry name" value="FN3_sf"/>
</dbReference>
<organism evidence="3 4">
    <name type="scientific">Hymenobacter oligotrophus</name>
    <dbReference type="NCBI Taxonomy" id="2319843"/>
    <lineage>
        <taxon>Bacteria</taxon>
        <taxon>Pseudomonadati</taxon>
        <taxon>Bacteroidota</taxon>
        <taxon>Cytophagia</taxon>
        <taxon>Cytophagales</taxon>
        <taxon>Hymenobacteraceae</taxon>
        <taxon>Hymenobacter</taxon>
    </lineage>
</organism>
<dbReference type="Proteomes" id="UP000262802">
    <property type="component" value="Chromosome"/>
</dbReference>
<gene>
    <name evidence="3" type="ORF">D3Y59_02015</name>
</gene>
<dbReference type="PROSITE" id="PS51257">
    <property type="entry name" value="PROKAR_LIPOPROTEIN"/>
    <property type="match status" value="1"/>
</dbReference>
<dbReference type="RefSeq" id="WP_119443520.1">
    <property type="nucleotide sequence ID" value="NZ_CP032317.1"/>
</dbReference>
<dbReference type="Pfam" id="PF07676">
    <property type="entry name" value="PD40"/>
    <property type="match status" value="2"/>
</dbReference>
<dbReference type="SUPFAM" id="SSF69304">
    <property type="entry name" value="Tricorn protease N-terminal domain"/>
    <property type="match status" value="1"/>
</dbReference>
<evidence type="ECO:0000256" key="1">
    <source>
        <dbReference type="ARBA" id="ARBA00009820"/>
    </source>
</evidence>
<name>A0A3B7QX78_9BACT</name>
<dbReference type="InterPro" id="IPR011042">
    <property type="entry name" value="6-blade_b-propeller_TolB-like"/>
</dbReference>
<dbReference type="CDD" id="cd00063">
    <property type="entry name" value="FN3"/>
    <property type="match status" value="1"/>
</dbReference>
<dbReference type="SMART" id="SM00060">
    <property type="entry name" value="FN3"/>
    <property type="match status" value="1"/>
</dbReference>
<evidence type="ECO:0000313" key="3">
    <source>
        <dbReference type="EMBL" id="AYA35932.1"/>
    </source>
</evidence>
<comment type="similarity">
    <text evidence="1">Belongs to the TolB family.</text>
</comment>
<dbReference type="SUPFAM" id="SSF49265">
    <property type="entry name" value="Fibronectin type III"/>
    <property type="match status" value="1"/>
</dbReference>
<dbReference type="PANTHER" id="PTHR36842">
    <property type="entry name" value="PROTEIN TOLB HOMOLOG"/>
    <property type="match status" value="1"/>
</dbReference>
<dbReference type="EMBL" id="CP032317">
    <property type="protein sequence ID" value="AYA35932.1"/>
    <property type="molecule type" value="Genomic_DNA"/>
</dbReference>
<feature type="domain" description="Fibronectin type-III" evidence="2">
    <location>
        <begin position="128"/>
        <end position="223"/>
    </location>
</feature>
<evidence type="ECO:0000313" key="4">
    <source>
        <dbReference type="Proteomes" id="UP000262802"/>
    </source>
</evidence>
<keyword evidence="4" id="KW-1185">Reference proteome</keyword>
<reference evidence="3 4" key="1">
    <citation type="submission" date="2018-09" db="EMBL/GenBank/DDBJ databases">
        <title>Hymenobacter medium sp. nov., isolated from R2A medium.</title>
        <authorList>
            <person name="Yingchao G."/>
        </authorList>
    </citation>
    <scope>NUCLEOTIDE SEQUENCE [LARGE SCALE GENOMIC DNA]</scope>
    <source>
        <strain evidence="4">sh-6</strain>
    </source>
</reference>
<accession>A0A3B7QX78</accession>